<dbReference type="AlphaFoldDB" id="A0A9D2QW40"/>
<feature type="non-terminal residue" evidence="4">
    <location>
        <position position="1"/>
    </location>
</feature>
<keyword evidence="3" id="KW-0812">Transmembrane</keyword>
<gene>
    <name evidence="4" type="ORF">H9914_10815</name>
</gene>
<keyword evidence="1" id="KW-0732">Signal</keyword>
<dbReference type="EMBL" id="DWUY01000244">
    <property type="protein sequence ID" value="HJD29465.1"/>
    <property type="molecule type" value="Genomic_DNA"/>
</dbReference>
<protein>
    <submittedName>
        <fullName evidence="4">Uncharacterized protein</fullName>
    </submittedName>
</protein>
<evidence type="ECO:0000256" key="1">
    <source>
        <dbReference type="ARBA" id="ARBA00022729"/>
    </source>
</evidence>
<keyword evidence="2" id="KW-0378">Hydrolase</keyword>
<proteinExistence type="predicted"/>
<evidence type="ECO:0000313" key="4">
    <source>
        <dbReference type="EMBL" id="HJD29465.1"/>
    </source>
</evidence>
<keyword evidence="3" id="KW-0472">Membrane</keyword>
<dbReference type="Proteomes" id="UP000823892">
    <property type="component" value="Unassembled WGS sequence"/>
</dbReference>
<organism evidence="4 5">
    <name type="scientific">Candidatus Blautia avicola</name>
    <dbReference type="NCBI Taxonomy" id="2838483"/>
    <lineage>
        <taxon>Bacteria</taxon>
        <taxon>Bacillati</taxon>
        <taxon>Bacillota</taxon>
        <taxon>Clostridia</taxon>
        <taxon>Lachnospirales</taxon>
        <taxon>Lachnospiraceae</taxon>
        <taxon>Blautia</taxon>
    </lineage>
</organism>
<dbReference type="SUPFAM" id="SSF75005">
    <property type="entry name" value="Arabinanase/levansucrase/invertase"/>
    <property type="match status" value="1"/>
</dbReference>
<reference evidence="4" key="2">
    <citation type="submission" date="2021-04" db="EMBL/GenBank/DDBJ databases">
        <authorList>
            <person name="Gilroy R."/>
        </authorList>
    </citation>
    <scope>NUCLEOTIDE SEQUENCE</scope>
    <source>
        <strain evidence="4">ChiBcec6-4105</strain>
    </source>
</reference>
<comment type="caution">
    <text evidence="4">The sequence shown here is derived from an EMBL/GenBank/DDBJ whole genome shotgun (WGS) entry which is preliminary data.</text>
</comment>
<dbReference type="PANTHER" id="PTHR43817:SF1">
    <property type="entry name" value="HYDROLASE, FAMILY 43, PUTATIVE (AFU_ORTHOLOGUE AFUA_3G01660)-RELATED"/>
    <property type="match status" value="1"/>
</dbReference>
<dbReference type="GO" id="GO:0016787">
    <property type="term" value="F:hydrolase activity"/>
    <property type="evidence" value="ECO:0007669"/>
    <property type="project" value="UniProtKB-KW"/>
</dbReference>
<evidence type="ECO:0000313" key="5">
    <source>
        <dbReference type="Proteomes" id="UP000823892"/>
    </source>
</evidence>
<dbReference type="InterPro" id="IPR023296">
    <property type="entry name" value="Glyco_hydro_beta-prop_sf"/>
</dbReference>
<dbReference type="PANTHER" id="PTHR43817">
    <property type="entry name" value="GLYCOSYL HYDROLASE"/>
    <property type="match status" value="1"/>
</dbReference>
<sequence length="136" mass="15632">HGEDLFVTFSGSSVGVLYCVGLLWAKRGSDLLDPCSWKELPYPILTKESIPGQFGPGHNCFIKDPDRQEDDLVVLHVKEFDFDDPEDEDIMIAKNPRNSIIRRVHWNRLGYPVLDMQEHQDIPEPLRKIQGTVELF</sequence>
<evidence type="ECO:0000256" key="2">
    <source>
        <dbReference type="ARBA" id="ARBA00022801"/>
    </source>
</evidence>
<reference evidence="4" key="1">
    <citation type="journal article" date="2021" name="PeerJ">
        <title>Extensive microbial diversity within the chicken gut microbiome revealed by metagenomics and culture.</title>
        <authorList>
            <person name="Gilroy R."/>
            <person name="Ravi A."/>
            <person name="Getino M."/>
            <person name="Pursley I."/>
            <person name="Horton D.L."/>
            <person name="Alikhan N.F."/>
            <person name="Baker D."/>
            <person name="Gharbi K."/>
            <person name="Hall N."/>
            <person name="Watson M."/>
            <person name="Adriaenssens E.M."/>
            <person name="Foster-Nyarko E."/>
            <person name="Jarju S."/>
            <person name="Secka A."/>
            <person name="Antonio M."/>
            <person name="Oren A."/>
            <person name="Chaudhuri R.R."/>
            <person name="La Ragione R."/>
            <person name="Hildebrand F."/>
            <person name="Pallen M.J."/>
        </authorList>
    </citation>
    <scope>NUCLEOTIDE SEQUENCE</scope>
    <source>
        <strain evidence="4">ChiBcec6-4105</strain>
    </source>
</reference>
<name>A0A9D2QW40_9FIRM</name>
<accession>A0A9D2QW40</accession>
<dbReference type="Gene3D" id="2.115.10.20">
    <property type="entry name" value="Glycosyl hydrolase domain, family 43"/>
    <property type="match status" value="1"/>
</dbReference>
<evidence type="ECO:0000256" key="3">
    <source>
        <dbReference type="SAM" id="Phobius"/>
    </source>
</evidence>
<feature type="transmembrane region" description="Helical" evidence="3">
    <location>
        <begin position="6"/>
        <end position="25"/>
    </location>
</feature>
<keyword evidence="3" id="KW-1133">Transmembrane helix</keyword>